<accession>A0A8H7ZZJ9</accession>
<dbReference type="SUPFAM" id="SSF54001">
    <property type="entry name" value="Cysteine proteinases"/>
    <property type="match status" value="1"/>
</dbReference>
<keyword evidence="3" id="KW-1185">Reference proteome</keyword>
<evidence type="ECO:0000313" key="3">
    <source>
        <dbReference type="Proteomes" id="UP000673691"/>
    </source>
</evidence>
<evidence type="ECO:0000313" key="2">
    <source>
        <dbReference type="EMBL" id="KAG5462229.1"/>
    </source>
</evidence>
<protein>
    <recommendedName>
        <fullName evidence="1">Peptidase C19 ubiquitin carboxyl-terminal hydrolase domain-containing protein</fullName>
    </recommendedName>
</protein>
<dbReference type="Proteomes" id="UP000673691">
    <property type="component" value="Unassembled WGS sequence"/>
</dbReference>
<dbReference type="GO" id="GO:0004843">
    <property type="term" value="F:cysteine-type deubiquitinase activity"/>
    <property type="evidence" value="ECO:0007669"/>
    <property type="project" value="InterPro"/>
</dbReference>
<comment type="caution">
    <text evidence="2">The sequence shown here is derived from an EMBL/GenBank/DDBJ whole genome shotgun (WGS) entry which is preliminary data.</text>
</comment>
<dbReference type="Pfam" id="PF00443">
    <property type="entry name" value="UCH"/>
    <property type="match status" value="1"/>
</dbReference>
<dbReference type="EMBL" id="JAEFCI010002446">
    <property type="protein sequence ID" value="KAG5462229.1"/>
    <property type="molecule type" value="Genomic_DNA"/>
</dbReference>
<dbReference type="InterPro" id="IPR038765">
    <property type="entry name" value="Papain-like_cys_pep_sf"/>
</dbReference>
<dbReference type="InterPro" id="IPR001394">
    <property type="entry name" value="Peptidase_C19_UCH"/>
</dbReference>
<dbReference type="GO" id="GO:0016579">
    <property type="term" value="P:protein deubiquitination"/>
    <property type="evidence" value="ECO:0007669"/>
    <property type="project" value="InterPro"/>
</dbReference>
<reference evidence="2 3" key="1">
    <citation type="journal article" name="Sci. Rep.">
        <title>Genome-scale phylogenetic analyses confirm Olpidium as the closest living zoosporic fungus to the non-flagellated, terrestrial fungi.</title>
        <authorList>
            <person name="Chang Y."/>
            <person name="Rochon D."/>
            <person name="Sekimoto S."/>
            <person name="Wang Y."/>
            <person name="Chovatia M."/>
            <person name="Sandor L."/>
            <person name="Salamov A."/>
            <person name="Grigoriev I.V."/>
            <person name="Stajich J.E."/>
            <person name="Spatafora J.W."/>
        </authorList>
    </citation>
    <scope>NUCLEOTIDE SEQUENCE [LARGE SCALE GENOMIC DNA]</scope>
    <source>
        <strain evidence="2">S191</strain>
    </source>
</reference>
<name>A0A8H7ZZJ9_9FUNG</name>
<gene>
    <name evidence="2" type="ORF">BJ554DRAFT_5470</name>
</gene>
<organism evidence="2 3">
    <name type="scientific">Olpidium bornovanus</name>
    <dbReference type="NCBI Taxonomy" id="278681"/>
    <lineage>
        <taxon>Eukaryota</taxon>
        <taxon>Fungi</taxon>
        <taxon>Fungi incertae sedis</taxon>
        <taxon>Olpidiomycota</taxon>
        <taxon>Olpidiomycotina</taxon>
        <taxon>Olpidiomycetes</taxon>
        <taxon>Olpidiales</taxon>
        <taxon>Olpidiaceae</taxon>
        <taxon>Olpidium</taxon>
    </lineage>
</organism>
<dbReference type="AlphaFoldDB" id="A0A8H7ZZJ9"/>
<feature type="domain" description="Peptidase C19 ubiquitin carboxyl-terminal hydrolase" evidence="1">
    <location>
        <begin position="1"/>
        <end position="75"/>
    </location>
</feature>
<proteinExistence type="predicted"/>
<sequence length="77" mass="8435">MAAALQCLFSTAPLAHYLRSAKFQEVLRPRGTESRMAALFADLYFSAIETGGNRSPASPRALKAEVGRRNPMFEGCE</sequence>
<evidence type="ECO:0000259" key="1">
    <source>
        <dbReference type="Pfam" id="PF00443"/>
    </source>
</evidence>
<dbReference type="Gene3D" id="3.90.70.10">
    <property type="entry name" value="Cysteine proteinases"/>
    <property type="match status" value="1"/>
</dbReference>